<comment type="caution">
    <text evidence="2">The sequence shown here is derived from an EMBL/GenBank/DDBJ whole genome shotgun (WGS) entry which is preliminary data.</text>
</comment>
<name>A0AAW2XNW5_9LAMI</name>
<proteinExistence type="predicted"/>
<sequence length="590" mass="67973">FIGLLETRVAPSNYSRVQVAVMSAWKWFTDSTGPTNRIWLAWDDSEVDVEVPFVFTQCIHCKVVARRSREYAFITIIYGSNDLAGRRELCEVYGSSGDITAAIDEFHNCILDTGLLDVPLQGAIYTWHNCSDGPRSLWKKLGRMLANDRWLQNGRARRTWLHGIYGTPMYALTRKLKCLKPALRALRKAKGDLSNNVIKSKGFLQDVQQLLLHDCCNDLLLCLETVARLVLLKATKMGQSMEAGQGIRDILALNKALMSRHLWNVIKGNCASIWVSWIFHTKLRDKSIWMVNDKSGSWGWRKILRLQHALLPHIDFKIGDGDLLSLWHDPWHSLGPLLLRFPPGPGLMNTPLTTKLSMVITDGEWSWPPIMDMECMEIIHNLPDIHNSNDSITWRPNGGNFTTAAAYDVFHPPGPKVGWSSLLLGPFKIPRYSFVMWLAILEKLSTMDKPWLVHLGGECLLCHCAVETHEHLFFKCIFLRRCLRELKEFVRFSWPNRAWGLDIEWASMKWKGKHCVNAVYRALLASIIYHIWQERNRRVFQHIERPSSMIARTTMDEIRQKILSVDFPDSVSKRGLYRLWCIRWPVEDTA</sequence>
<reference evidence="2" key="2">
    <citation type="journal article" date="2024" name="Plant">
        <title>Genomic evolution and insights into agronomic trait innovations of Sesamum species.</title>
        <authorList>
            <person name="Miao H."/>
            <person name="Wang L."/>
            <person name="Qu L."/>
            <person name="Liu H."/>
            <person name="Sun Y."/>
            <person name="Le M."/>
            <person name="Wang Q."/>
            <person name="Wei S."/>
            <person name="Zheng Y."/>
            <person name="Lin W."/>
            <person name="Duan Y."/>
            <person name="Cao H."/>
            <person name="Xiong S."/>
            <person name="Wang X."/>
            <person name="Wei L."/>
            <person name="Li C."/>
            <person name="Ma Q."/>
            <person name="Ju M."/>
            <person name="Zhao R."/>
            <person name="Li G."/>
            <person name="Mu C."/>
            <person name="Tian Q."/>
            <person name="Mei H."/>
            <person name="Zhang T."/>
            <person name="Gao T."/>
            <person name="Zhang H."/>
        </authorList>
    </citation>
    <scope>NUCLEOTIDE SEQUENCE</scope>
    <source>
        <strain evidence="2">KEN1</strain>
    </source>
</reference>
<dbReference type="AlphaFoldDB" id="A0AAW2XNW5"/>
<organism evidence="2">
    <name type="scientific">Sesamum latifolium</name>
    <dbReference type="NCBI Taxonomy" id="2727402"/>
    <lineage>
        <taxon>Eukaryota</taxon>
        <taxon>Viridiplantae</taxon>
        <taxon>Streptophyta</taxon>
        <taxon>Embryophyta</taxon>
        <taxon>Tracheophyta</taxon>
        <taxon>Spermatophyta</taxon>
        <taxon>Magnoliopsida</taxon>
        <taxon>eudicotyledons</taxon>
        <taxon>Gunneridae</taxon>
        <taxon>Pentapetalae</taxon>
        <taxon>asterids</taxon>
        <taxon>lamiids</taxon>
        <taxon>Lamiales</taxon>
        <taxon>Pedaliaceae</taxon>
        <taxon>Sesamum</taxon>
    </lineage>
</organism>
<evidence type="ECO:0000313" key="2">
    <source>
        <dbReference type="EMBL" id="KAL0455391.1"/>
    </source>
</evidence>
<dbReference type="PANTHER" id="PTHR33116:SF78">
    <property type="entry name" value="OS12G0587133 PROTEIN"/>
    <property type="match status" value="1"/>
</dbReference>
<reference evidence="2" key="1">
    <citation type="submission" date="2020-06" db="EMBL/GenBank/DDBJ databases">
        <authorList>
            <person name="Li T."/>
            <person name="Hu X."/>
            <person name="Zhang T."/>
            <person name="Song X."/>
            <person name="Zhang H."/>
            <person name="Dai N."/>
            <person name="Sheng W."/>
            <person name="Hou X."/>
            <person name="Wei L."/>
        </authorList>
    </citation>
    <scope>NUCLEOTIDE SEQUENCE</scope>
    <source>
        <strain evidence="2">KEN1</strain>
        <tissue evidence="2">Leaf</tissue>
    </source>
</reference>
<accession>A0AAW2XNW5</accession>
<dbReference type="PANTHER" id="PTHR33116">
    <property type="entry name" value="REVERSE TRANSCRIPTASE ZINC-BINDING DOMAIN-CONTAINING PROTEIN-RELATED-RELATED"/>
    <property type="match status" value="1"/>
</dbReference>
<gene>
    <name evidence="2" type="ORF">Slati_0878300</name>
</gene>
<dbReference type="EMBL" id="JACGWN010000003">
    <property type="protein sequence ID" value="KAL0455391.1"/>
    <property type="molecule type" value="Genomic_DNA"/>
</dbReference>
<dbReference type="InterPro" id="IPR026960">
    <property type="entry name" value="RVT-Znf"/>
</dbReference>
<evidence type="ECO:0000259" key="1">
    <source>
        <dbReference type="Pfam" id="PF13966"/>
    </source>
</evidence>
<protein>
    <recommendedName>
        <fullName evidence="1">Reverse transcriptase zinc-binding domain-containing protein</fullName>
    </recommendedName>
</protein>
<feature type="domain" description="Reverse transcriptase zinc-binding" evidence="1">
    <location>
        <begin position="401"/>
        <end position="480"/>
    </location>
</feature>
<feature type="non-terminal residue" evidence="2">
    <location>
        <position position="1"/>
    </location>
</feature>
<dbReference type="Pfam" id="PF13966">
    <property type="entry name" value="zf-RVT"/>
    <property type="match status" value="1"/>
</dbReference>